<dbReference type="Proteomes" id="UP000838672">
    <property type="component" value="Unassembled WGS sequence"/>
</dbReference>
<feature type="transmembrane region" description="Helical" evidence="2">
    <location>
        <begin position="7"/>
        <end position="26"/>
    </location>
</feature>
<feature type="compositionally biased region" description="Polar residues" evidence="1">
    <location>
        <begin position="76"/>
        <end position="95"/>
    </location>
</feature>
<keyword evidence="2" id="KW-0472">Membrane</keyword>
<dbReference type="EMBL" id="CAKLDI010000001">
    <property type="protein sequence ID" value="CAH0534633.1"/>
    <property type="molecule type" value="Genomic_DNA"/>
</dbReference>
<feature type="region of interest" description="Disordered" evidence="1">
    <location>
        <begin position="76"/>
        <end position="100"/>
    </location>
</feature>
<evidence type="ECO:0000256" key="2">
    <source>
        <dbReference type="SAM" id="Phobius"/>
    </source>
</evidence>
<name>A0ABN8DWF0_9VIBR</name>
<accession>A0ABN8DWF0</accession>
<evidence type="ECO:0000256" key="1">
    <source>
        <dbReference type="SAM" id="MobiDB-lite"/>
    </source>
</evidence>
<keyword evidence="2" id="KW-1133">Transmembrane helix</keyword>
<evidence type="ECO:0000313" key="4">
    <source>
        <dbReference type="Proteomes" id="UP000838672"/>
    </source>
</evidence>
<gene>
    <name evidence="3" type="ORF">VST7929_02583</name>
</gene>
<keyword evidence="4" id="KW-1185">Reference proteome</keyword>
<keyword evidence="2" id="KW-0812">Transmembrane</keyword>
<proteinExistence type="predicted"/>
<organism evidence="3 4">
    <name type="scientific">Vibrio stylophorae</name>
    <dbReference type="NCBI Taxonomy" id="659351"/>
    <lineage>
        <taxon>Bacteria</taxon>
        <taxon>Pseudomonadati</taxon>
        <taxon>Pseudomonadota</taxon>
        <taxon>Gammaproteobacteria</taxon>
        <taxon>Vibrionales</taxon>
        <taxon>Vibrionaceae</taxon>
        <taxon>Vibrio</taxon>
    </lineage>
</organism>
<comment type="caution">
    <text evidence="3">The sequence shown here is derived from an EMBL/GenBank/DDBJ whole genome shotgun (WGS) entry which is preliminary data.</text>
</comment>
<reference evidence="3" key="1">
    <citation type="submission" date="2021-11" db="EMBL/GenBank/DDBJ databases">
        <authorList>
            <person name="Rodrigo-Torres L."/>
            <person name="Arahal R. D."/>
            <person name="Lucena T."/>
        </authorList>
    </citation>
    <scope>NUCLEOTIDE SEQUENCE</scope>
    <source>
        <strain evidence="3">CECT 7929</strain>
    </source>
</reference>
<dbReference type="RefSeq" id="WP_237467565.1">
    <property type="nucleotide sequence ID" value="NZ_CAKLDI010000001.1"/>
</dbReference>
<feature type="transmembrane region" description="Helical" evidence="2">
    <location>
        <begin position="46"/>
        <end position="67"/>
    </location>
</feature>
<protein>
    <submittedName>
        <fullName evidence="3">Uncharacterized protein</fullName>
    </submittedName>
</protein>
<evidence type="ECO:0000313" key="3">
    <source>
        <dbReference type="EMBL" id="CAH0534633.1"/>
    </source>
</evidence>
<sequence length="123" mass="13736">MRKIIGFITIILSLITLLIVISSFLNTSSNIYGVSYKDYIKYIYRIFVGSMATISSLAIFITLTLLAKPQASHSVISSTSNQPEKESPQPNNPDKNTADDFELSFNEGINKEISKQQLKRDEG</sequence>